<protein>
    <submittedName>
        <fullName evidence="2">Uncharacterized protein</fullName>
    </submittedName>
</protein>
<dbReference type="EMBL" id="JBHSBU010000001">
    <property type="protein sequence ID" value="MFC4160408.1"/>
    <property type="molecule type" value="Genomic_DNA"/>
</dbReference>
<sequence length="80" mass="8545">MADADHTAKCDSSPVPSQSAPINSTSHERLLLRLSSSKTLLKLIALAVIAEDKPADWLVSDGLSGIADLLEEAEEDARKM</sequence>
<evidence type="ECO:0000313" key="2">
    <source>
        <dbReference type="EMBL" id="MFC4160408.1"/>
    </source>
</evidence>
<dbReference type="RefSeq" id="WP_378165201.1">
    <property type="nucleotide sequence ID" value="NZ_JBHSBU010000001.1"/>
</dbReference>
<name>A0ABV8MQF1_9NEIS</name>
<feature type="compositionally biased region" description="Polar residues" evidence="1">
    <location>
        <begin position="14"/>
        <end position="23"/>
    </location>
</feature>
<keyword evidence="3" id="KW-1185">Reference proteome</keyword>
<reference evidence="3" key="1">
    <citation type="journal article" date="2019" name="Int. J. Syst. Evol. Microbiol.">
        <title>The Global Catalogue of Microorganisms (GCM) 10K type strain sequencing project: providing services to taxonomists for standard genome sequencing and annotation.</title>
        <authorList>
            <consortium name="The Broad Institute Genomics Platform"/>
            <consortium name="The Broad Institute Genome Sequencing Center for Infectious Disease"/>
            <person name="Wu L."/>
            <person name="Ma J."/>
        </authorList>
    </citation>
    <scope>NUCLEOTIDE SEQUENCE [LARGE SCALE GENOMIC DNA]</scope>
    <source>
        <strain evidence="3">LMG 29894</strain>
    </source>
</reference>
<proteinExistence type="predicted"/>
<dbReference type="Proteomes" id="UP001595791">
    <property type="component" value="Unassembled WGS sequence"/>
</dbReference>
<comment type="caution">
    <text evidence="2">The sequence shown here is derived from an EMBL/GenBank/DDBJ whole genome shotgun (WGS) entry which is preliminary data.</text>
</comment>
<evidence type="ECO:0000256" key="1">
    <source>
        <dbReference type="SAM" id="MobiDB-lite"/>
    </source>
</evidence>
<feature type="region of interest" description="Disordered" evidence="1">
    <location>
        <begin position="1"/>
        <end position="23"/>
    </location>
</feature>
<accession>A0ABV8MQF1</accession>
<organism evidence="2 3">
    <name type="scientific">Chitinimonas lacunae</name>
    <dbReference type="NCBI Taxonomy" id="1963018"/>
    <lineage>
        <taxon>Bacteria</taxon>
        <taxon>Pseudomonadati</taxon>
        <taxon>Pseudomonadota</taxon>
        <taxon>Betaproteobacteria</taxon>
        <taxon>Neisseriales</taxon>
        <taxon>Chitinibacteraceae</taxon>
        <taxon>Chitinimonas</taxon>
    </lineage>
</organism>
<evidence type="ECO:0000313" key="3">
    <source>
        <dbReference type="Proteomes" id="UP001595791"/>
    </source>
</evidence>
<gene>
    <name evidence="2" type="ORF">ACFOW7_13785</name>
</gene>